<dbReference type="VEuPathDB" id="VectorBase:ASTEI20_037472"/>
<organism evidence="1 2">
    <name type="scientific">Anopheles stephensi</name>
    <name type="common">Indo-Pakistan malaria mosquito</name>
    <dbReference type="NCBI Taxonomy" id="30069"/>
    <lineage>
        <taxon>Eukaryota</taxon>
        <taxon>Metazoa</taxon>
        <taxon>Ecdysozoa</taxon>
        <taxon>Arthropoda</taxon>
        <taxon>Hexapoda</taxon>
        <taxon>Insecta</taxon>
        <taxon>Pterygota</taxon>
        <taxon>Neoptera</taxon>
        <taxon>Endopterygota</taxon>
        <taxon>Diptera</taxon>
        <taxon>Nematocera</taxon>
        <taxon>Culicoidea</taxon>
        <taxon>Culicidae</taxon>
        <taxon>Anophelinae</taxon>
        <taxon>Anopheles</taxon>
    </lineage>
</organism>
<dbReference type="GO" id="GO:0016020">
    <property type="term" value="C:membrane"/>
    <property type="evidence" value="ECO:0007669"/>
    <property type="project" value="TreeGrafter"/>
</dbReference>
<dbReference type="EnsemblMetazoa" id="ASTEI07581-RA">
    <property type="protein sequence ID" value="ASTEI07581-PA"/>
    <property type="gene ID" value="ASTEI07581"/>
</dbReference>
<reference evidence="1" key="2">
    <citation type="submission" date="2020-05" db="UniProtKB">
        <authorList>
            <consortium name="EnsemblMetazoa"/>
        </authorList>
    </citation>
    <scope>IDENTIFICATION</scope>
    <source>
        <strain evidence="1">Indian</strain>
    </source>
</reference>
<reference evidence="2" key="1">
    <citation type="journal article" date="2014" name="Genome Biol.">
        <title>Genome analysis of a major urban malaria vector mosquito, Anopheles stephensi.</title>
        <authorList>
            <person name="Jiang X."/>
            <person name="Peery A."/>
            <person name="Hall A.B."/>
            <person name="Sharma A."/>
            <person name="Chen X.G."/>
            <person name="Waterhouse R.M."/>
            <person name="Komissarov A."/>
            <person name="Riehle M.M."/>
            <person name="Shouche Y."/>
            <person name="Sharakhova M.V."/>
            <person name="Lawson D."/>
            <person name="Pakpour N."/>
            <person name="Arensburger P."/>
            <person name="Davidson V.L."/>
            <person name="Eiglmeier K."/>
            <person name="Emrich S."/>
            <person name="George P."/>
            <person name="Kennedy R.C."/>
            <person name="Mane S.P."/>
            <person name="Maslen G."/>
            <person name="Oringanje C."/>
            <person name="Qi Y."/>
            <person name="Settlage R."/>
            <person name="Tojo M."/>
            <person name="Tubio J.M."/>
            <person name="Unger M.F."/>
            <person name="Wang B."/>
            <person name="Vernick K.D."/>
            <person name="Ribeiro J.M."/>
            <person name="James A.A."/>
            <person name="Michel K."/>
            <person name="Riehle M.A."/>
            <person name="Luckhart S."/>
            <person name="Sharakhov I.V."/>
            <person name="Tu Z."/>
        </authorList>
    </citation>
    <scope>NUCLEOTIDE SEQUENCE [LARGE SCALE GENOMIC DNA]</scope>
    <source>
        <strain evidence="2">Indian</strain>
    </source>
</reference>
<protein>
    <submittedName>
        <fullName evidence="1">Uncharacterized protein</fullName>
    </submittedName>
</protein>
<sequence length="247" mass="26489">MNPVVLRTVFAVVLVGVVTVSAATEDYQSQSLRAIVRVYDECSKAETGFSPCLKKRAITFIDRLSRVDALALGDLKIVRNERAAEPSKPLTEAELEQSLPRGLEARDEALTNMLLEKVAGIFSSRTVQVTLPKLSSEELGRGLEEGRGKMKKMMSMMIMGFMMKMAAMVPVAIAGLYLLAGKALIVSKIALLLAGIIGLKKLVASKQQHGSGWSSGGSGHGGWDRRSADAAAVAQNMAYSAYAKNQA</sequence>
<dbReference type="PANTHER" id="PTHR21879">
    <property type="entry name" value="FI03362P-RELATED-RELATED"/>
    <property type="match status" value="1"/>
</dbReference>
<proteinExistence type="predicted"/>
<name>A0A182YGJ5_ANOST</name>
<dbReference type="Proteomes" id="UP000076408">
    <property type="component" value="Unassembled WGS sequence"/>
</dbReference>
<dbReference type="STRING" id="30069.A0A182YGJ5"/>
<dbReference type="OMA" id="YDECNRA"/>
<dbReference type="Pfam" id="PF07898">
    <property type="entry name" value="DUF1676"/>
    <property type="match status" value="1"/>
</dbReference>
<dbReference type="InterPro" id="IPR012464">
    <property type="entry name" value="DUF1676"/>
</dbReference>
<evidence type="ECO:0000313" key="1">
    <source>
        <dbReference type="EnsemblMetazoa" id="ASTEI07581-PA"/>
    </source>
</evidence>
<accession>A0A182YGJ5</accession>
<dbReference type="VEuPathDB" id="VectorBase:ASTEI07581"/>
<dbReference type="AlphaFoldDB" id="A0A182YGJ5"/>
<keyword evidence="2" id="KW-1185">Reference proteome</keyword>
<dbReference type="PANTHER" id="PTHR21879:SF12">
    <property type="entry name" value="OSIRIS 12"/>
    <property type="match status" value="1"/>
</dbReference>
<dbReference type="VEuPathDB" id="VectorBase:ASTE010911"/>
<evidence type="ECO:0000313" key="2">
    <source>
        <dbReference type="Proteomes" id="UP000076408"/>
    </source>
</evidence>